<evidence type="ECO:0000313" key="9">
    <source>
        <dbReference type="Proteomes" id="UP001150830"/>
    </source>
</evidence>
<feature type="compositionally biased region" description="Basic and acidic residues" evidence="5">
    <location>
        <begin position="18"/>
        <end position="34"/>
    </location>
</feature>
<keyword evidence="1" id="KW-0479">Metal-binding</keyword>
<reference evidence="8" key="1">
    <citation type="submission" date="2022-11" db="EMBL/GenBank/DDBJ databases">
        <title>Parathalassolutuus dongxingensis gen. nov., sp. nov., a novel member of family Oceanospirillaceae isolated from a coastal shrimp pond in Guangxi, China.</title>
        <authorList>
            <person name="Chen H."/>
        </authorList>
    </citation>
    <scope>NUCLEOTIDE SEQUENCE</scope>
    <source>
        <strain evidence="8">G-43</strain>
    </source>
</reference>
<evidence type="ECO:0000256" key="5">
    <source>
        <dbReference type="SAM" id="MobiDB-lite"/>
    </source>
</evidence>
<feature type="region of interest" description="Disordered" evidence="5">
    <location>
        <begin position="18"/>
        <end position="48"/>
    </location>
</feature>
<comment type="caution">
    <text evidence="8">The sequence shown here is derived from an EMBL/GenBank/DDBJ whole genome shotgun (WGS) entry which is preliminary data.</text>
</comment>
<dbReference type="EMBL" id="JAPNOA010000059">
    <property type="protein sequence ID" value="MCY0967238.1"/>
    <property type="molecule type" value="Genomic_DNA"/>
</dbReference>
<dbReference type="Proteomes" id="UP001150830">
    <property type="component" value="Unassembled WGS sequence"/>
</dbReference>
<evidence type="ECO:0000313" key="8">
    <source>
        <dbReference type="EMBL" id="MCY0967238.1"/>
    </source>
</evidence>
<dbReference type="RefSeq" id="WP_283175440.1">
    <property type="nucleotide sequence ID" value="NZ_JAPNOA010000059.1"/>
</dbReference>
<evidence type="ECO:0000259" key="7">
    <source>
        <dbReference type="Pfam" id="PF21173"/>
    </source>
</evidence>
<evidence type="ECO:0000256" key="1">
    <source>
        <dbReference type="ARBA" id="ARBA00022723"/>
    </source>
</evidence>
<protein>
    <submittedName>
        <fullName evidence="8">TraR/DksA family transcriptional regulator</fullName>
    </submittedName>
</protein>
<dbReference type="SUPFAM" id="SSF109635">
    <property type="entry name" value="DnaK suppressor protein DksA, alpha-hairpin domain"/>
    <property type="match status" value="1"/>
</dbReference>
<dbReference type="InterPro" id="IPR048487">
    <property type="entry name" value="DksA-like_N"/>
</dbReference>
<feature type="zinc finger region" description="dksA C4-type" evidence="4">
    <location>
        <begin position="81"/>
        <end position="105"/>
    </location>
</feature>
<organism evidence="8 9">
    <name type="scientific">Parathalassolituus penaei</name>
    <dbReference type="NCBI Taxonomy" id="2997323"/>
    <lineage>
        <taxon>Bacteria</taxon>
        <taxon>Pseudomonadati</taxon>
        <taxon>Pseudomonadota</taxon>
        <taxon>Gammaproteobacteria</taxon>
        <taxon>Oceanospirillales</taxon>
        <taxon>Oceanospirillaceae</taxon>
        <taxon>Parathalassolituus</taxon>
    </lineage>
</organism>
<dbReference type="InterPro" id="IPR037187">
    <property type="entry name" value="DnaK_N"/>
</dbReference>
<keyword evidence="3" id="KW-0862">Zinc</keyword>
<accession>A0A9X3IVG6</accession>
<dbReference type="InterPro" id="IPR000962">
    <property type="entry name" value="Znf_DskA_TraR"/>
</dbReference>
<sequence length="113" mass="12887">MNLQDVHTRLEERLSELTERAERAEKHASHREEAVSADFAEQATERENDEVLASIGDEARVEADQIRQALRRLDAGNYGECFECGEAIEPARLLAVPYATRCMQCAARMEHYH</sequence>
<feature type="domain" description="Zinc finger DksA/TraR C4-type" evidence="6">
    <location>
        <begin position="76"/>
        <end position="111"/>
    </location>
</feature>
<dbReference type="Pfam" id="PF01258">
    <property type="entry name" value="zf-dskA_traR"/>
    <property type="match status" value="1"/>
</dbReference>
<evidence type="ECO:0000256" key="3">
    <source>
        <dbReference type="ARBA" id="ARBA00022833"/>
    </source>
</evidence>
<dbReference type="PANTHER" id="PTHR33823">
    <property type="entry name" value="RNA POLYMERASE-BINDING TRANSCRIPTION FACTOR DKSA-RELATED"/>
    <property type="match status" value="1"/>
</dbReference>
<dbReference type="GO" id="GO:0008270">
    <property type="term" value="F:zinc ion binding"/>
    <property type="evidence" value="ECO:0007669"/>
    <property type="project" value="UniProtKB-KW"/>
</dbReference>
<name>A0A9X3IVG6_9GAMM</name>
<evidence type="ECO:0000256" key="2">
    <source>
        <dbReference type="ARBA" id="ARBA00022771"/>
    </source>
</evidence>
<dbReference type="SUPFAM" id="SSF57716">
    <property type="entry name" value="Glucocorticoid receptor-like (DNA-binding domain)"/>
    <property type="match status" value="1"/>
</dbReference>
<feature type="domain" description="DnaK suppressor protein-like N-terminal" evidence="7">
    <location>
        <begin position="8"/>
        <end position="73"/>
    </location>
</feature>
<dbReference type="AlphaFoldDB" id="A0A9X3IVG6"/>
<dbReference type="Pfam" id="PF21173">
    <property type="entry name" value="DksA-like_N"/>
    <property type="match status" value="1"/>
</dbReference>
<evidence type="ECO:0000259" key="6">
    <source>
        <dbReference type="Pfam" id="PF01258"/>
    </source>
</evidence>
<evidence type="ECO:0000256" key="4">
    <source>
        <dbReference type="PROSITE-ProRule" id="PRU00510"/>
    </source>
</evidence>
<gene>
    <name evidence="8" type="ORF">OUO13_18830</name>
</gene>
<proteinExistence type="predicted"/>
<dbReference type="PROSITE" id="PS51128">
    <property type="entry name" value="ZF_DKSA_2"/>
    <property type="match status" value="1"/>
</dbReference>
<keyword evidence="9" id="KW-1185">Reference proteome</keyword>
<dbReference type="PANTHER" id="PTHR33823:SF4">
    <property type="entry name" value="GENERAL STRESS PROTEIN 16O"/>
    <property type="match status" value="1"/>
</dbReference>
<keyword evidence="2" id="KW-0863">Zinc-finger</keyword>
<dbReference type="Gene3D" id="1.20.120.910">
    <property type="entry name" value="DksA, coiled-coil domain"/>
    <property type="match status" value="1"/>
</dbReference>